<evidence type="ECO:0000256" key="2">
    <source>
        <dbReference type="ARBA" id="ARBA00012755"/>
    </source>
</evidence>
<sequence>MLLGHPDGTTLELVLDDDGFPVVVGVGTGAGPSGTHPRSGTPWLAEHARGRYGLPHLRGSRAGGRDWSTRFECRDLALDDQRLLLDLVDDAAGLGLRSEAETLPGGGLRLRHALTNTGDDDYRLDALEVALPVADHLTEVLDLTGRHEHERHPQRHTLTDGLWLRESRGGRPGLGSATLVALGTPGFGFTHGEVVVAHVAWSGSSVLRVERGPAEQASLGGGELLLPGEVTLRPGEEYTTPWVHVVASSEGLDGVAAAFHAHERSLAAHPVSQPVVLNVWEAVFFDHDQARLRAIAERAAQVGVERFVLDDGWFRGRRDDTRGLGDWEVDPDVWPDGLTPLVDHVHGLGMEFGLWFEPEMVNPDSDLFRAHPEWVLGSGGRLPLEHRHQQVLDLTVPQAYAHVLGQVDAVLSAYPVDYVKWDHNRDLLEAGSHARSGAPVVHEQTLAFYRLLDELRARHPDVAWESCASGGGRIDLGVLSRVQRVWTSDMTDALARQHIQRWTAQLVAPEYLGAHVSAPTSHTTGRTLSLDFRAATAFFGAFGIEWDLTEATPEDLASLETWVSLFREHRPLLHGGRVVRPESPDPAVLLHGVVAADRSEAILAHVQLDESAHNRGVRVRVPGLDPDADYALTWLGPTDLRHVSMSAPLPEAGPTAGVEVSGATLRATGFWVPRRRPETVTLVRAVREGAGGCGR</sequence>
<keyword evidence="10" id="KW-1185">Reference proteome</keyword>
<dbReference type="OrthoDB" id="9758822at2"/>
<evidence type="ECO:0000259" key="7">
    <source>
        <dbReference type="Pfam" id="PF16874"/>
    </source>
</evidence>
<dbReference type="Proteomes" id="UP000281708">
    <property type="component" value="Unassembled WGS sequence"/>
</dbReference>
<dbReference type="Pfam" id="PF16874">
    <property type="entry name" value="Glyco_hydro_36C"/>
    <property type="match status" value="1"/>
</dbReference>
<evidence type="ECO:0000256" key="5">
    <source>
        <dbReference type="PIRNR" id="PIRNR005536"/>
    </source>
</evidence>
<dbReference type="AlphaFoldDB" id="A0A3L8P8G6"/>
<dbReference type="InterPro" id="IPR038417">
    <property type="entry name" value="Alpga-gal_N_sf"/>
</dbReference>
<dbReference type="InterPro" id="IPR031704">
    <property type="entry name" value="Glyco_hydro_36_N"/>
</dbReference>
<reference evidence="9 10" key="1">
    <citation type="submission" date="2018-10" db="EMBL/GenBank/DDBJ databases">
        <title>Marmoricola sp. 4Q3S-7 whole genome shotgun sequence.</title>
        <authorList>
            <person name="Li F."/>
        </authorList>
    </citation>
    <scope>NUCLEOTIDE SEQUENCE [LARGE SCALE GENOMIC DNA]</scope>
    <source>
        <strain evidence="9 10">4Q3S-7</strain>
    </source>
</reference>
<organism evidence="9 10">
    <name type="scientific">Nocardioides mangrovicus</name>
    <dbReference type="NCBI Taxonomy" id="2478913"/>
    <lineage>
        <taxon>Bacteria</taxon>
        <taxon>Bacillati</taxon>
        <taxon>Actinomycetota</taxon>
        <taxon>Actinomycetes</taxon>
        <taxon>Propionibacteriales</taxon>
        <taxon>Nocardioidaceae</taxon>
        <taxon>Nocardioides</taxon>
    </lineage>
</organism>
<dbReference type="PRINTS" id="PR00743">
    <property type="entry name" value="GLHYDRLASE36"/>
</dbReference>
<dbReference type="PANTHER" id="PTHR43053:SF3">
    <property type="entry name" value="ALPHA-GALACTOSIDASE C-RELATED"/>
    <property type="match status" value="1"/>
</dbReference>
<dbReference type="GO" id="GO:0016052">
    <property type="term" value="P:carbohydrate catabolic process"/>
    <property type="evidence" value="ECO:0007669"/>
    <property type="project" value="InterPro"/>
</dbReference>
<dbReference type="PROSITE" id="PS00512">
    <property type="entry name" value="ALPHA_GALACTOSIDASE"/>
    <property type="match status" value="1"/>
</dbReference>
<dbReference type="CDD" id="cd14791">
    <property type="entry name" value="GH36"/>
    <property type="match status" value="1"/>
</dbReference>
<comment type="similarity">
    <text evidence="5">Belongs to the glycosyl hydrolase.</text>
</comment>
<dbReference type="PIRSF" id="PIRSF005536">
    <property type="entry name" value="Agal"/>
    <property type="match status" value="1"/>
</dbReference>
<evidence type="ECO:0000256" key="3">
    <source>
        <dbReference type="ARBA" id="ARBA00022801"/>
    </source>
</evidence>
<proteinExistence type="inferred from homology"/>
<evidence type="ECO:0000256" key="6">
    <source>
        <dbReference type="PIRSR" id="PIRSR005536-1"/>
    </source>
</evidence>
<dbReference type="InterPro" id="IPR000111">
    <property type="entry name" value="Glyco_hydro_27/36_CS"/>
</dbReference>
<feature type="domain" description="Glycosyl hydrolase family 36 C-terminal" evidence="7">
    <location>
        <begin position="593"/>
        <end position="673"/>
    </location>
</feature>
<dbReference type="RefSeq" id="WP_121804459.1">
    <property type="nucleotide sequence ID" value="NZ_RDBE01000001.1"/>
</dbReference>
<dbReference type="Pfam" id="PF16875">
    <property type="entry name" value="Glyco_hydro_36N"/>
    <property type="match status" value="1"/>
</dbReference>
<name>A0A3L8P8G6_9ACTN</name>
<feature type="active site" description="Nucleophile" evidence="6">
    <location>
        <position position="422"/>
    </location>
</feature>
<evidence type="ECO:0000256" key="1">
    <source>
        <dbReference type="ARBA" id="ARBA00001255"/>
    </source>
</evidence>
<dbReference type="InterPro" id="IPR013785">
    <property type="entry name" value="Aldolase_TIM"/>
</dbReference>
<evidence type="ECO:0000313" key="10">
    <source>
        <dbReference type="Proteomes" id="UP000281708"/>
    </source>
</evidence>
<dbReference type="InterPro" id="IPR013780">
    <property type="entry name" value="Glyco_hydro_b"/>
</dbReference>
<dbReference type="Pfam" id="PF02065">
    <property type="entry name" value="Melibiase"/>
    <property type="match status" value="1"/>
</dbReference>
<dbReference type="FunFam" id="3.20.20.70:FF:000118">
    <property type="entry name" value="Alpha-galactosidase"/>
    <property type="match status" value="1"/>
</dbReference>
<evidence type="ECO:0000313" key="9">
    <source>
        <dbReference type="EMBL" id="RLV50778.1"/>
    </source>
</evidence>
<keyword evidence="3 5" id="KW-0378">Hydrolase</keyword>
<dbReference type="Gene3D" id="2.70.98.60">
    <property type="entry name" value="alpha-galactosidase from lactobacil brevis"/>
    <property type="match status" value="1"/>
</dbReference>
<dbReference type="EC" id="3.2.1.22" evidence="2 5"/>
<dbReference type="InterPro" id="IPR031705">
    <property type="entry name" value="Glyco_hydro_36_C"/>
</dbReference>
<evidence type="ECO:0000256" key="4">
    <source>
        <dbReference type="ARBA" id="ARBA00023295"/>
    </source>
</evidence>
<dbReference type="SUPFAM" id="SSF51445">
    <property type="entry name" value="(Trans)glycosidases"/>
    <property type="match status" value="1"/>
</dbReference>
<protein>
    <recommendedName>
        <fullName evidence="2 5">Alpha-galactosidase</fullName>
        <ecNumber evidence="2 5">3.2.1.22</ecNumber>
    </recommendedName>
</protein>
<dbReference type="GO" id="GO:0004557">
    <property type="term" value="F:alpha-galactosidase activity"/>
    <property type="evidence" value="ECO:0007669"/>
    <property type="project" value="UniProtKB-UniRule"/>
</dbReference>
<dbReference type="EMBL" id="RDBE01000001">
    <property type="protein sequence ID" value="RLV50778.1"/>
    <property type="molecule type" value="Genomic_DNA"/>
</dbReference>
<accession>A0A3L8P8G6</accession>
<dbReference type="InterPro" id="IPR002252">
    <property type="entry name" value="Glyco_hydro_36"/>
</dbReference>
<gene>
    <name evidence="9" type="ORF">D9V37_02130</name>
</gene>
<keyword evidence="4 5" id="KW-0326">Glycosidase</keyword>
<comment type="catalytic activity">
    <reaction evidence="1 5">
        <text>Hydrolysis of terminal, non-reducing alpha-D-galactose residues in alpha-D-galactosides, including galactose oligosaccharides, galactomannans and galactolipids.</text>
        <dbReference type="EC" id="3.2.1.22"/>
    </reaction>
</comment>
<dbReference type="InterPro" id="IPR050985">
    <property type="entry name" value="Alpha-glycosidase_related"/>
</dbReference>
<dbReference type="InterPro" id="IPR017853">
    <property type="entry name" value="GH"/>
</dbReference>
<dbReference type="Gene3D" id="3.20.20.70">
    <property type="entry name" value="Aldolase class I"/>
    <property type="match status" value="1"/>
</dbReference>
<feature type="domain" description="Glycosyl hydrolase family 36 N-terminal" evidence="8">
    <location>
        <begin position="44"/>
        <end position="232"/>
    </location>
</feature>
<comment type="caution">
    <text evidence="9">The sequence shown here is derived from an EMBL/GenBank/DDBJ whole genome shotgun (WGS) entry which is preliminary data.</text>
</comment>
<dbReference type="Gene3D" id="2.60.40.1180">
    <property type="entry name" value="Golgi alpha-mannosidase II"/>
    <property type="match status" value="1"/>
</dbReference>
<dbReference type="PANTHER" id="PTHR43053">
    <property type="entry name" value="GLYCOSIDASE FAMILY 31"/>
    <property type="match status" value="1"/>
</dbReference>
<evidence type="ECO:0000259" key="8">
    <source>
        <dbReference type="Pfam" id="PF16875"/>
    </source>
</evidence>
<feature type="active site" description="Proton donor" evidence="6">
    <location>
        <position position="489"/>
    </location>
</feature>